<dbReference type="SUPFAM" id="SSF81698">
    <property type="entry name" value="FF domain"/>
    <property type="match status" value="5"/>
</dbReference>
<keyword evidence="7" id="KW-1185">Reference proteome</keyword>
<dbReference type="GO" id="GO:0071004">
    <property type="term" value="C:U2-type prespliceosome"/>
    <property type="evidence" value="ECO:0007669"/>
    <property type="project" value="TreeGrafter"/>
</dbReference>
<dbReference type="GeneID" id="106660867"/>
<dbReference type="InterPro" id="IPR002713">
    <property type="entry name" value="FF_domain"/>
</dbReference>
<name>A0A8I6RA75_CIMLE</name>
<feature type="compositionally biased region" description="Low complexity" evidence="3">
    <location>
        <begin position="221"/>
        <end position="236"/>
    </location>
</feature>
<protein>
    <submittedName>
        <fullName evidence="6">Uncharacterized protein</fullName>
    </submittedName>
</protein>
<feature type="compositionally biased region" description="Basic and acidic residues" evidence="3">
    <location>
        <begin position="170"/>
        <end position="185"/>
    </location>
</feature>
<dbReference type="PANTHER" id="PTHR11864">
    <property type="entry name" value="PRE-MRNA-PROCESSING PROTEIN PRP40"/>
    <property type="match status" value="1"/>
</dbReference>
<dbReference type="InterPro" id="IPR036517">
    <property type="entry name" value="FF_domain_sf"/>
</dbReference>
<dbReference type="CDD" id="cd00201">
    <property type="entry name" value="WW"/>
    <property type="match status" value="2"/>
</dbReference>
<proteinExistence type="predicted"/>
<feature type="region of interest" description="Disordered" evidence="3">
    <location>
        <begin position="1"/>
        <end position="99"/>
    </location>
</feature>
<dbReference type="PROSITE" id="PS51676">
    <property type="entry name" value="FF"/>
    <property type="match status" value="4"/>
</dbReference>
<feature type="domain" description="WW" evidence="4">
    <location>
        <begin position="86"/>
        <end position="119"/>
    </location>
</feature>
<feature type="compositionally biased region" description="Polar residues" evidence="3">
    <location>
        <begin position="186"/>
        <end position="199"/>
    </location>
</feature>
<evidence type="ECO:0000256" key="2">
    <source>
        <dbReference type="SAM" id="Coils"/>
    </source>
</evidence>
<dbReference type="EnsemblMetazoa" id="XM_014383874.2">
    <property type="protein sequence ID" value="XP_014239360.1"/>
    <property type="gene ID" value="LOC106660867"/>
</dbReference>
<dbReference type="PROSITE" id="PS01159">
    <property type="entry name" value="WW_DOMAIN_1"/>
    <property type="match status" value="1"/>
</dbReference>
<dbReference type="Gene3D" id="1.10.10.440">
    <property type="entry name" value="FF domain"/>
    <property type="match status" value="4"/>
</dbReference>
<dbReference type="GO" id="GO:0005685">
    <property type="term" value="C:U1 snRNP"/>
    <property type="evidence" value="ECO:0007669"/>
    <property type="project" value="TreeGrafter"/>
</dbReference>
<dbReference type="OMA" id="RDEIFQD"/>
<dbReference type="InterPro" id="IPR036020">
    <property type="entry name" value="WW_dom_sf"/>
</dbReference>
<feature type="compositionally biased region" description="Pro residues" evidence="3">
    <location>
        <begin position="25"/>
        <end position="37"/>
    </location>
</feature>
<dbReference type="InterPro" id="IPR039726">
    <property type="entry name" value="Prp40-like"/>
</dbReference>
<dbReference type="InterPro" id="IPR001202">
    <property type="entry name" value="WW_dom"/>
</dbReference>
<keyword evidence="2" id="KW-0175">Coiled coil</keyword>
<evidence type="ECO:0000259" key="5">
    <source>
        <dbReference type="PROSITE" id="PS51676"/>
    </source>
</evidence>
<feature type="domain" description="WW" evidence="4">
    <location>
        <begin position="132"/>
        <end position="160"/>
    </location>
</feature>
<feature type="domain" description="FF" evidence="5">
    <location>
        <begin position="482"/>
        <end position="542"/>
    </location>
</feature>
<evidence type="ECO:0000313" key="7">
    <source>
        <dbReference type="Proteomes" id="UP000494040"/>
    </source>
</evidence>
<accession>A0A8I6RA75</accession>
<dbReference type="Gene3D" id="2.20.70.10">
    <property type="match status" value="2"/>
</dbReference>
<feature type="domain" description="FF" evidence="5">
    <location>
        <begin position="618"/>
        <end position="672"/>
    </location>
</feature>
<dbReference type="SMART" id="SM00441">
    <property type="entry name" value="FF"/>
    <property type="match status" value="4"/>
</dbReference>
<dbReference type="Pfam" id="PF01846">
    <property type="entry name" value="FF"/>
    <property type="match status" value="3"/>
</dbReference>
<dbReference type="OrthoDB" id="187617at2759"/>
<evidence type="ECO:0000313" key="6">
    <source>
        <dbReference type="EnsemblMetazoa" id="XP_014239360.1"/>
    </source>
</evidence>
<dbReference type="FunFam" id="1.10.10.440:FF:000002">
    <property type="entry name" value="pre-mRNA-processing factor 40 homolog A isoform X1"/>
    <property type="match status" value="1"/>
</dbReference>
<evidence type="ECO:0000256" key="3">
    <source>
        <dbReference type="SAM" id="MobiDB-lite"/>
    </source>
</evidence>
<dbReference type="Proteomes" id="UP000494040">
    <property type="component" value="Unassembled WGS sequence"/>
</dbReference>
<feature type="compositionally biased region" description="Basic and acidic residues" evidence="3">
    <location>
        <begin position="707"/>
        <end position="717"/>
    </location>
</feature>
<feature type="compositionally biased region" description="Basic and acidic residues" evidence="3">
    <location>
        <begin position="77"/>
        <end position="99"/>
    </location>
</feature>
<dbReference type="PANTHER" id="PTHR11864:SF0">
    <property type="entry name" value="PRP40 PRE-MRNA PROCESSING FACTOR 40 HOMOLOG A (YEAST)"/>
    <property type="match status" value="1"/>
</dbReference>
<dbReference type="Pfam" id="PF25432">
    <property type="entry name" value="FF_PRPF40A"/>
    <property type="match status" value="1"/>
</dbReference>
<dbReference type="PROSITE" id="PS50020">
    <property type="entry name" value="WW_DOMAIN_2"/>
    <property type="match status" value="2"/>
</dbReference>
<dbReference type="Pfam" id="PF00397">
    <property type="entry name" value="WW"/>
    <property type="match status" value="2"/>
</dbReference>
<organism evidence="6 7">
    <name type="scientific">Cimex lectularius</name>
    <name type="common">Bed bug</name>
    <name type="synonym">Acanthia lectularia</name>
    <dbReference type="NCBI Taxonomy" id="79782"/>
    <lineage>
        <taxon>Eukaryota</taxon>
        <taxon>Metazoa</taxon>
        <taxon>Ecdysozoa</taxon>
        <taxon>Arthropoda</taxon>
        <taxon>Hexapoda</taxon>
        <taxon>Insecta</taxon>
        <taxon>Pterygota</taxon>
        <taxon>Neoptera</taxon>
        <taxon>Paraneoptera</taxon>
        <taxon>Hemiptera</taxon>
        <taxon>Heteroptera</taxon>
        <taxon>Panheteroptera</taxon>
        <taxon>Cimicomorpha</taxon>
        <taxon>Cimicidae</taxon>
        <taxon>Cimex</taxon>
    </lineage>
</organism>
<feature type="region of interest" description="Disordered" evidence="3">
    <location>
        <begin position="674"/>
        <end position="819"/>
    </location>
</feature>
<feature type="coiled-coil region" evidence="2">
    <location>
        <begin position="449"/>
        <end position="485"/>
    </location>
</feature>
<dbReference type="RefSeq" id="XP_014239360.1">
    <property type="nucleotide sequence ID" value="XM_014383874.2"/>
</dbReference>
<sequence>MNPGDRGQPFSPGFPMPSIPSFAGAPPPGFIPPPGMMPPGTQLAPPYGMPPPGFGFPPSQVFGEPTRNSPDLGKVINGDKEQDESRDKKSDWTEHKAPDGRTYYYNTVTKKSLWEKPEELKTPAEKMLSNCPWKEYKSDAGKVYFHNVVTKESRWTIPKELEELKAKIAVEEAGLSDKLKDDEPKTSSPAPNEPSSTIPMPSGNDISAPKSTTPPPLAKSALDQAMAATLAAISASTPPPKADEDSNSNTSLPGKTETNDVKMSFKDKKELSEAFRTLLKEKDIPSNASWEQAVKMIGSDPRYPQLKHFSDKKQVFNAYKTQRRKEEVDEQRLKAKKAKEDLEHFLMTSDKMCSSMRYYRCQEAFGHLDVWKSVSDSDRREIYEDAVFNLAKREKEEAKLRKKRNMKQLTSILDAMAQIDHRTTWQEAQQMLLDNPSFVNDTDLLGMDKEDALIVFEDHIRELEKEEEEDKEKEKKRRKRQQRKNRDSFGMLLNELHEEGKLTSMSLWVELYPIISADLRFSAMLGQPGSTPLDLFKFYVEDLKSRFHDERKIIKEILKEKSFEVEVTTTFEEFATVVCEDRRSATLDAGNVKLTYNALLEKAESREKERQKEDQRRQRKLEAGFRTLLRDYDVDYNTEWADVREKLSNEEAFRTLSIEADRLRIFKEYQQEVEESCSHHHTRSKKTKKSKKQKKRSRSRSLASESESERTYKEKERGKRSKRHKSRSESESSDSEHKRRGKKKKSKKKRAHSHSPHMEKRTKKRNKEVHTPKLEERRESEGRVKSGTPTPTEDKNGSKFSAPESGTKDKSEELSDTELQLRRMALLQQLHEEIN</sequence>
<feature type="domain" description="FF" evidence="5">
    <location>
        <begin position="399"/>
        <end position="462"/>
    </location>
</feature>
<feature type="region of interest" description="Disordered" evidence="3">
    <location>
        <begin position="170"/>
        <end position="265"/>
    </location>
</feature>
<feature type="compositionally biased region" description="Basic and acidic residues" evidence="3">
    <location>
        <begin position="727"/>
        <end position="737"/>
    </location>
</feature>
<dbReference type="KEGG" id="clec:106660867"/>
<dbReference type="SUPFAM" id="SSF51045">
    <property type="entry name" value="WW domain"/>
    <property type="match status" value="2"/>
</dbReference>
<feature type="compositionally biased region" description="Basic residues" evidence="3">
    <location>
        <begin position="738"/>
        <end position="767"/>
    </location>
</feature>
<dbReference type="AlphaFoldDB" id="A0A8I6RA75"/>
<dbReference type="CTD" id="33513"/>
<evidence type="ECO:0000256" key="1">
    <source>
        <dbReference type="ARBA" id="ARBA00022737"/>
    </source>
</evidence>
<dbReference type="FunFam" id="2.20.70.10:FF:000101">
    <property type="entry name" value="Pre-mRNA-processing factor 40"/>
    <property type="match status" value="1"/>
</dbReference>
<dbReference type="GO" id="GO:0045292">
    <property type="term" value="P:mRNA cis splicing, via spliceosome"/>
    <property type="evidence" value="ECO:0007669"/>
    <property type="project" value="InterPro"/>
</dbReference>
<reference evidence="6" key="1">
    <citation type="submission" date="2022-01" db="UniProtKB">
        <authorList>
            <consortium name="EnsemblMetazoa"/>
        </authorList>
    </citation>
    <scope>IDENTIFICATION</scope>
</reference>
<feature type="compositionally biased region" description="Basic and acidic residues" evidence="3">
    <location>
        <begin position="768"/>
        <end position="784"/>
    </location>
</feature>
<feature type="domain" description="FF" evidence="5">
    <location>
        <begin position="268"/>
        <end position="322"/>
    </location>
</feature>
<dbReference type="SMART" id="SM00456">
    <property type="entry name" value="WW"/>
    <property type="match status" value="2"/>
</dbReference>
<dbReference type="GO" id="GO:0003723">
    <property type="term" value="F:RNA binding"/>
    <property type="evidence" value="ECO:0007669"/>
    <property type="project" value="TreeGrafter"/>
</dbReference>
<feature type="compositionally biased region" description="Basic residues" evidence="3">
    <location>
        <begin position="679"/>
        <end position="699"/>
    </location>
</feature>
<evidence type="ECO:0000259" key="4">
    <source>
        <dbReference type="PROSITE" id="PS50020"/>
    </source>
</evidence>
<keyword evidence="1" id="KW-0677">Repeat</keyword>
<dbReference type="FunFam" id="1.10.10.440:FF:000003">
    <property type="entry name" value="Pre-mRNA processing factor 40 homolog A"/>
    <property type="match status" value="1"/>
</dbReference>